<dbReference type="FunFam" id="1.10.510.10:FF:000026">
    <property type="entry name" value="Calcium/calmodulin-dependent protein kinase type 1"/>
    <property type="match status" value="1"/>
</dbReference>
<reference evidence="10" key="2">
    <citation type="submission" date="2024-10" db="UniProtKB">
        <authorList>
            <consortium name="EnsemblProtists"/>
        </authorList>
    </citation>
    <scope>IDENTIFICATION</scope>
</reference>
<keyword evidence="11" id="KW-1185">Reference proteome</keyword>
<evidence type="ECO:0000259" key="9">
    <source>
        <dbReference type="PROSITE" id="PS50011"/>
    </source>
</evidence>
<evidence type="ECO:0000313" key="10">
    <source>
        <dbReference type="EnsemblProtists" id="EOD16387"/>
    </source>
</evidence>
<dbReference type="HOGENOM" id="CLU_552577_0_0_1"/>
<feature type="binding site" evidence="6">
    <location>
        <position position="47"/>
    </location>
    <ligand>
        <name>ATP</name>
        <dbReference type="ChEBI" id="CHEBI:30616"/>
    </ligand>
</feature>
<dbReference type="Gene3D" id="3.30.200.20">
    <property type="entry name" value="Phosphorylase Kinase, domain 1"/>
    <property type="match status" value="1"/>
</dbReference>
<feature type="compositionally biased region" description="Low complexity" evidence="8">
    <location>
        <begin position="376"/>
        <end position="389"/>
    </location>
</feature>
<dbReference type="InterPro" id="IPR017441">
    <property type="entry name" value="Protein_kinase_ATP_BS"/>
</dbReference>
<evidence type="ECO:0000256" key="7">
    <source>
        <dbReference type="RuleBase" id="RU000304"/>
    </source>
</evidence>
<dbReference type="PANTHER" id="PTHR24347">
    <property type="entry name" value="SERINE/THREONINE-PROTEIN KINASE"/>
    <property type="match status" value="1"/>
</dbReference>
<reference evidence="11" key="1">
    <citation type="journal article" date="2013" name="Nature">
        <title>Pan genome of the phytoplankton Emiliania underpins its global distribution.</title>
        <authorList>
            <person name="Read B.A."/>
            <person name="Kegel J."/>
            <person name="Klute M.J."/>
            <person name="Kuo A."/>
            <person name="Lefebvre S.C."/>
            <person name="Maumus F."/>
            <person name="Mayer C."/>
            <person name="Miller J."/>
            <person name="Monier A."/>
            <person name="Salamov A."/>
            <person name="Young J."/>
            <person name="Aguilar M."/>
            <person name="Claverie J.M."/>
            <person name="Frickenhaus S."/>
            <person name="Gonzalez K."/>
            <person name="Herman E.K."/>
            <person name="Lin Y.C."/>
            <person name="Napier J."/>
            <person name="Ogata H."/>
            <person name="Sarno A.F."/>
            <person name="Shmutz J."/>
            <person name="Schroeder D."/>
            <person name="de Vargas C."/>
            <person name="Verret F."/>
            <person name="von Dassow P."/>
            <person name="Valentin K."/>
            <person name="Van de Peer Y."/>
            <person name="Wheeler G."/>
            <person name="Dacks J.B."/>
            <person name="Delwiche C.F."/>
            <person name="Dyhrman S.T."/>
            <person name="Glockner G."/>
            <person name="John U."/>
            <person name="Richards T."/>
            <person name="Worden A.Z."/>
            <person name="Zhang X."/>
            <person name="Grigoriev I.V."/>
            <person name="Allen A.E."/>
            <person name="Bidle K."/>
            <person name="Borodovsky M."/>
            <person name="Bowler C."/>
            <person name="Brownlee C."/>
            <person name="Cock J.M."/>
            <person name="Elias M."/>
            <person name="Gladyshev V.N."/>
            <person name="Groth M."/>
            <person name="Guda C."/>
            <person name="Hadaegh A."/>
            <person name="Iglesias-Rodriguez M.D."/>
            <person name="Jenkins J."/>
            <person name="Jones B.M."/>
            <person name="Lawson T."/>
            <person name="Leese F."/>
            <person name="Lindquist E."/>
            <person name="Lobanov A."/>
            <person name="Lomsadze A."/>
            <person name="Malik S.B."/>
            <person name="Marsh M.E."/>
            <person name="Mackinder L."/>
            <person name="Mock T."/>
            <person name="Mueller-Roeber B."/>
            <person name="Pagarete A."/>
            <person name="Parker M."/>
            <person name="Probert I."/>
            <person name="Quesneville H."/>
            <person name="Raines C."/>
            <person name="Rensing S.A."/>
            <person name="Riano-Pachon D.M."/>
            <person name="Richier S."/>
            <person name="Rokitta S."/>
            <person name="Shiraiwa Y."/>
            <person name="Soanes D.M."/>
            <person name="van der Giezen M."/>
            <person name="Wahlund T.M."/>
            <person name="Williams B."/>
            <person name="Wilson W."/>
            <person name="Wolfe G."/>
            <person name="Wurch L.L."/>
        </authorList>
    </citation>
    <scope>NUCLEOTIDE SEQUENCE</scope>
</reference>
<dbReference type="PaxDb" id="2903-EOD16387"/>
<dbReference type="GeneID" id="17262547"/>
<dbReference type="CDD" id="cd05117">
    <property type="entry name" value="STKc_CAMK"/>
    <property type="match status" value="1"/>
</dbReference>
<evidence type="ECO:0000256" key="2">
    <source>
        <dbReference type="ARBA" id="ARBA00022679"/>
    </source>
</evidence>
<dbReference type="eggNOG" id="KOG0032">
    <property type="taxonomic scope" value="Eukaryota"/>
</dbReference>
<dbReference type="Proteomes" id="UP000013827">
    <property type="component" value="Unassembled WGS sequence"/>
</dbReference>
<organism evidence="10 11">
    <name type="scientific">Emiliania huxleyi (strain CCMP1516)</name>
    <dbReference type="NCBI Taxonomy" id="280463"/>
    <lineage>
        <taxon>Eukaryota</taxon>
        <taxon>Haptista</taxon>
        <taxon>Haptophyta</taxon>
        <taxon>Prymnesiophyceae</taxon>
        <taxon>Isochrysidales</taxon>
        <taxon>Noelaerhabdaceae</taxon>
        <taxon>Emiliania</taxon>
    </lineage>
</organism>
<evidence type="ECO:0000256" key="1">
    <source>
        <dbReference type="ARBA" id="ARBA00022527"/>
    </source>
</evidence>
<dbReference type="Gene3D" id="1.10.510.10">
    <property type="entry name" value="Transferase(Phosphotransferase) domain 1"/>
    <property type="match status" value="1"/>
</dbReference>
<keyword evidence="1 7" id="KW-0723">Serine/threonine-protein kinase</keyword>
<feature type="region of interest" description="Disordered" evidence="8">
    <location>
        <begin position="294"/>
        <end position="314"/>
    </location>
</feature>
<name>A0A0D3IYQ2_EMIH1</name>
<evidence type="ECO:0000313" key="11">
    <source>
        <dbReference type="Proteomes" id="UP000013827"/>
    </source>
</evidence>
<keyword evidence="5 6" id="KW-0067">ATP-binding</keyword>
<protein>
    <recommendedName>
        <fullName evidence="9">Protein kinase domain-containing protein</fullName>
    </recommendedName>
</protein>
<dbReference type="AlphaFoldDB" id="A0A0D3IYQ2"/>
<dbReference type="RefSeq" id="XP_005768816.1">
    <property type="nucleotide sequence ID" value="XM_005768759.1"/>
</dbReference>
<evidence type="ECO:0000256" key="8">
    <source>
        <dbReference type="SAM" id="MobiDB-lite"/>
    </source>
</evidence>
<dbReference type="PROSITE" id="PS50011">
    <property type="entry name" value="PROTEIN_KINASE_DOM"/>
    <property type="match status" value="1"/>
</dbReference>
<dbReference type="GO" id="GO:0005524">
    <property type="term" value="F:ATP binding"/>
    <property type="evidence" value="ECO:0007669"/>
    <property type="project" value="UniProtKB-UniRule"/>
</dbReference>
<dbReference type="FunFam" id="3.30.200.20:FF:000003">
    <property type="entry name" value="Non-specific serine/threonine protein kinase"/>
    <property type="match status" value="1"/>
</dbReference>
<proteinExistence type="inferred from homology"/>
<dbReference type="Pfam" id="PF00069">
    <property type="entry name" value="Pkinase"/>
    <property type="match status" value="1"/>
</dbReference>
<keyword evidence="2" id="KW-0808">Transferase</keyword>
<keyword evidence="4" id="KW-0418">Kinase</keyword>
<dbReference type="KEGG" id="ehx:EMIHUDRAFT_451551"/>
<evidence type="ECO:0000256" key="5">
    <source>
        <dbReference type="ARBA" id="ARBA00022840"/>
    </source>
</evidence>
<comment type="similarity">
    <text evidence="7">Belongs to the protein kinase superfamily.</text>
</comment>
<dbReference type="SMART" id="SM00220">
    <property type="entry name" value="S_TKc"/>
    <property type="match status" value="1"/>
</dbReference>
<dbReference type="OMA" id="DQHICHR"/>
<evidence type="ECO:0000256" key="3">
    <source>
        <dbReference type="ARBA" id="ARBA00022741"/>
    </source>
</evidence>
<keyword evidence="3 6" id="KW-0547">Nucleotide-binding</keyword>
<dbReference type="InterPro" id="IPR011009">
    <property type="entry name" value="Kinase-like_dom_sf"/>
</dbReference>
<evidence type="ECO:0000256" key="4">
    <source>
        <dbReference type="ARBA" id="ARBA00022777"/>
    </source>
</evidence>
<dbReference type="GO" id="GO:0004674">
    <property type="term" value="F:protein serine/threonine kinase activity"/>
    <property type="evidence" value="ECO:0007669"/>
    <property type="project" value="UniProtKB-KW"/>
</dbReference>
<dbReference type="EnsemblProtists" id="EOD16387">
    <property type="protein sequence ID" value="EOD16387"/>
    <property type="gene ID" value="EMIHUDRAFT_451551"/>
</dbReference>
<dbReference type="SUPFAM" id="SSF56112">
    <property type="entry name" value="Protein kinase-like (PK-like)"/>
    <property type="match status" value="1"/>
</dbReference>
<dbReference type="InterPro" id="IPR008271">
    <property type="entry name" value="Ser/Thr_kinase_AS"/>
</dbReference>
<accession>A0A0D3IYQ2</accession>
<feature type="region of interest" description="Disordered" evidence="8">
    <location>
        <begin position="365"/>
        <end position="389"/>
    </location>
</feature>
<evidence type="ECO:0000256" key="6">
    <source>
        <dbReference type="PROSITE-ProRule" id="PRU10141"/>
    </source>
</evidence>
<feature type="domain" description="Protein kinase" evidence="9">
    <location>
        <begin position="18"/>
        <end position="277"/>
    </location>
</feature>
<dbReference type="InterPro" id="IPR000719">
    <property type="entry name" value="Prot_kinase_dom"/>
</dbReference>
<dbReference type="STRING" id="2903.R1C2P3"/>
<dbReference type="PROSITE" id="PS00108">
    <property type="entry name" value="PROTEIN_KINASE_ST"/>
    <property type="match status" value="1"/>
</dbReference>
<sequence>MAGRASVADVPNDIHDEYEVGETLGTGHFSKVKLGIHKITRERVAIKIIQKPAESKMGMLKAEVDILTKCDHPNIVRLYKVVDTEKVLYLVMEELKGGELFDRIIAKNHYTEAEARKLTITMLKAIKYLHEQGVAHRDLKPENILLKDTSEDAEIKITDFGLSKIFSSDLEGEVTMKTACGTPGYVAPEVLMHDVYSSQVDLWSVGVIVYILLCGFPPFYGDNDNQMFRKIKAGQYKFLSPYWDPISADAKEFVSKLLTVDWQKRMDAQQALDHRWLKDGKQASTHNLFEGNAMAMSRNTPPNPDSPKEVEAEPMEGEGAGMKDIFADYQLDRQLDRATSNINRLRETFGLPSDSERLGKFKCAYSGQAPAPPPAETAAPSAETAAPPSRRAISLTPAPTRCAQAGILHVTTYHLCFLGAKARKMTIPYGDITTVGMQAKKGGLKALLPFAAPAISLNVGLKNNGSATFTGIVEKDACLKTIVAAAKERGVTLG</sequence>
<dbReference type="PROSITE" id="PS00107">
    <property type="entry name" value="PROTEIN_KINASE_ATP"/>
    <property type="match status" value="1"/>
</dbReference>